<gene>
    <name evidence="9" type="ORF">OB2597_18961</name>
</gene>
<keyword evidence="3" id="KW-1003">Cell membrane</keyword>
<feature type="transmembrane region" description="Helical" evidence="7">
    <location>
        <begin position="89"/>
        <end position="109"/>
    </location>
</feature>
<feature type="domain" description="Tripartite ATP-independent periplasmic transporters DctQ component" evidence="8">
    <location>
        <begin position="27"/>
        <end position="150"/>
    </location>
</feature>
<comment type="caution">
    <text evidence="7">Lacks conserved residue(s) required for the propagation of feature annotation.</text>
</comment>
<keyword evidence="10" id="KW-1185">Reference proteome</keyword>
<proteinExistence type="inferred from homology"/>
<keyword evidence="7" id="KW-0997">Cell inner membrane</keyword>
<comment type="subunit">
    <text evidence="7">The complex comprises the extracytoplasmic solute receptor protein and the two transmembrane proteins.</text>
</comment>
<dbReference type="EMBL" id="AAMO01000008">
    <property type="protein sequence ID" value="EAQ02193.1"/>
    <property type="molecule type" value="Genomic_DNA"/>
</dbReference>
<name>A3U0A2_PSEBH</name>
<comment type="function">
    <text evidence="7">Part of the tripartite ATP-independent periplasmic (TRAP) transport system.</text>
</comment>
<evidence type="ECO:0000256" key="3">
    <source>
        <dbReference type="ARBA" id="ARBA00022475"/>
    </source>
</evidence>
<keyword evidence="2 7" id="KW-0813">Transport</keyword>
<evidence type="ECO:0000256" key="7">
    <source>
        <dbReference type="RuleBase" id="RU369079"/>
    </source>
</evidence>
<dbReference type="STRING" id="252305.OB2597_18961"/>
<dbReference type="GO" id="GO:0022857">
    <property type="term" value="F:transmembrane transporter activity"/>
    <property type="evidence" value="ECO:0007669"/>
    <property type="project" value="UniProtKB-UniRule"/>
</dbReference>
<dbReference type="GO" id="GO:0005886">
    <property type="term" value="C:plasma membrane"/>
    <property type="evidence" value="ECO:0007669"/>
    <property type="project" value="UniProtKB-SubCell"/>
</dbReference>
<keyword evidence="6 7" id="KW-0472">Membrane</keyword>
<evidence type="ECO:0000256" key="1">
    <source>
        <dbReference type="ARBA" id="ARBA00004651"/>
    </source>
</evidence>
<reference evidence="9 10" key="1">
    <citation type="journal article" date="2010" name="J. Bacteriol.">
        <title>Genome sequences of Oceanicola granulosus HTCC2516(T) and Oceanicola batsensis HTCC2597(TDelta).</title>
        <authorList>
            <person name="Thrash J.C."/>
            <person name="Cho J.C."/>
            <person name="Vergin K.L."/>
            <person name="Giovannoni S.J."/>
        </authorList>
    </citation>
    <scope>NUCLEOTIDE SEQUENCE [LARGE SCALE GENOMIC DNA]</scope>
    <source>
        <strain evidence="10">ATCC BAA-863 / DSM 15984 / KCTC 12145 / HTCC2597</strain>
    </source>
</reference>
<dbReference type="InterPro" id="IPR055348">
    <property type="entry name" value="DctQ"/>
</dbReference>
<evidence type="ECO:0000313" key="10">
    <source>
        <dbReference type="Proteomes" id="UP000004318"/>
    </source>
</evidence>
<feature type="transmembrane region" description="Helical" evidence="7">
    <location>
        <begin position="133"/>
        <end position="153"/>
    </location>
</feature>
<evidence type="ECO:0000313" key="9">
    <source>
        <dbReference type="EMBL" id="EAQ02193.1"/>
    </source>
</evidence>
<organism evidence="9 10">
    <name type="scientific">Pseudooceanicola batsensis (strain ATCC BAA-863 / DSM 15984 / KCTC 12145 / HTCC2597)</name>
    <name type="common">Oceanicola batsensis</name>
    <dbReference type="NCBI Taxonomy" id="252305"/>
    <lineage>
        <taxon>Bacteria</taxon>
        <taxon>Pseudomonadati</taxon>
        <taxon>Pseudomonadota</taxon>
        <taxon>Alphaproteobacteria</taxon>
        <taxon>Rhodobacterales</taxon>
        <taxon>Paracoccaceae</taxon>
        <taxon>Pseudooceanicola</taxon>
    </lineage>
</organism>
<comment type="subcellular location">
    <subcellularLocation>
        <location evidence="7">Cell inner membrane</location>
        <topology evidence="7">Multi-pass membrane protein</topology>
    </subcellularLocation>
    <subcellularLocation>
        <location evidence="1">Cell membrane</location>
        <topology evidence="1">Multi-pass membrane protein</topology>
    </subcellularLocation>
</comment>
<dbReference type="Pfam" id="PF04290">
    <property type="entry name" value="DctQ"/>
    <property type="match status" value="1"/>
</dbReference>
<sequence>MHHIEAILIRGSRLTAFLGALFLLLVAGLSVADILVRQITGRPIHGAHDTAALLTIVIVAACFPAGLMERRQIKVTLIEAFVGPLANRIMRIIGELATGFMFLCIAWFLTQHAIKVSGRAEVSMILHWPVGPWWWAAAVLFWACIPAQLYVIIAEIMGRAPAAEEV</sequence>
<evidence type="ECO:0000256" key="4">
    <source>
        <dbReference type="ARBA" id="ARBA00022692"/>
    </source>
</evidence>
<dbReference type="OrthoDB" id="7859040at2"/>
<dbReference type="Proteomes" id="UP000004318">
    <property type="component" value="Unassembled WGS sequence"/>
</dbReference>
<evidence type="ECO:0000256" key="2">
    <source>
        <dbReference type="ARBA" id="ARBA00022448"/>
    </source>
</evidence>
<keyword evidence="5 7" id="KW-1133">Transmembrane helix</keyword>
<evidence type="ECO:0000256" key="5">
    <source>
        <dbReference type="ARBA" id="ARBA00022989"/>
    </source>
</evidence>
<dbReference type="HOGENOM" id="CLU_1516413_0_0_5"/>
<evidence type="ECO:0000256" key="6">
    <source>
        <dbReference type="ARBA" id="ARBA00023136"/>
    </source>
</evidence>
<feature type="transmembrane region" description="Helical" evidence="7">
    <location>
        <begin position="51"/>
        <end position="68"/>
    </location>
</feature>
<protein>
    <recommendedName>
        <fullName evidence="7">TRAP transporter small permease protein</fullName>
    </recommendedName>
</protein>
<dbReference type="AlphaFoldDB" id="A3U0A2"/>
<accession>A3U0A2</accession>
<evidence type="ECO:0000259" key="8">
    <source>
        <dbReference type="Pfam" id="PF04290"/>
    </source>
</evidence>
<dbReference type="RefSeq" id="WP_009803735.1">
    <property type="nucleotide sequence ID" value="NZ_AAMO01000008.1"/>
</dbReference>
<comment type="similarity">
    <text evidence="7">Belongs to the TRAP transporter small permease family.</text>
</comment>
<comment type="caution">
    <text evidence="9">The sequence shown here is derived from an EMBL/GenBank/DDBJ whole genome shotgun (WGS) entry which is preliminary data.</text>
</comment>
<keyword evidence="4 7" id="KW-0812">Transmembrane</keyword>